<dbReference type="OrthoDB" id="37659at2759"/>
<sequence>MSTTITVAVFRGDPLDWAMYRHTAIHVQYADGEDNILHVTGAHPFFEYTLQNDHPAQVNLKLEALIPVSSPSNAFTKAMIQSTCAITAVRNDLEHQDWNCQNWVGEALANLAAIGCITRQERSDALDKMVDVCLEAEDEPKDL</sequence>
<evidence type="ECO:0000313" key="2">
    <source>
        <dbReference type="Proteomes" id="UP001149165"/>
    </source>
</evidence>
<evidence type="ECO:0000313" key="1">
    <source>
        <dbReference type="EMBL" id="KAJ5092832.1"/>
    </source>
</evidence>
<protein>
    <submittedName>
        <fullName evidence="1">Uncharacterized protein</fullName>
    </submittedName>
</protein>
<dbReference type="Proteomes" id="UP001149165">
    <property type="component" value="Unassembled WGS sequence"/>
</dbReference>
<accession>A0A9W9F3E3</accession>
<dbReference type="Pfam" id="PF20174">
    <property type="entry name" value="DUF6540"/>
    <property type="match status" value="1"/>
</dbReference>
<dbReference type="EMBL" id="JAPQKH010000006">
    <property type="protein sequence ID" value="KAJ5092832.1"/>
    <property type="molecule type" value="Genomic_DNA"/>
</dbReference>
<organism evidence="1 2">
    <name type="scientific">Penicillium angulare</name>
    <dbReference type="NCBI Taxonomy" id="116970"/>
    <lineage>
        <taxon>Eukaryota</taxon>
        <taxon>Fungi</taxon>
        <taxon>Dikarya</taxon>
        <taxon>Ascomycota</taxon>
        <taxon>Pezizomycotina</taxon>
        <taxon>Eurotiomycetes</taxon>
        <taxon>Eurotiomycetidae</taxon>
        <taxon>Eurotiales</taxon>
        <taxon>Aspergillaceae</taxon>
        <taxon>Penicillium</taxon>
    </lineage>
</organism>
<dbReference type="AlphaFoldDB" id="A0A9W9F3E3"/>
<gene>
    <name evidence="1" type="ORF">N7456_008693</name>
</gene>
<reference evidence="1" key="2">
    <citation type="journal article" date="2023" name="IMA Fungus">
        <title>Comparative genomic study of the Penicillium genus elucidates a diverse pangenome and 15 lateral gene transfer events.</title>
        <authorList>
            <person name="Petersen C."/>
            <person name="Sorensen T."/>
            <person name="Nielsen M.R."/>
            <person name="Sondergaard T.E."/>
            <person name="Sorensen J.L."/>
            <person name="Fitzpatrick D.A."/>
            <person name="Frisvad J.C."/>
            <person name="Nielsen K.L."/>
        </authorList>
    </citation>
    <scope>NUCLEOTIDE SEQUENCE</scope>
    <source>
        <strain evidence="1">IBT 30069</strain>
    </source>
</reference>
<keyword evidence="2" id="KW-1185">Reference proteome</keyword>
<dbReference type="InterPro" id="IPR046670">
    <property type="entry name" value="DUF6540"/>
</dbReference>
<reference evidence="1" key="1">
    <citation type="submission" date="2022-11" db="EMBL/GenBank/DDBJ databases">
        <authorList>
            <person name="Petersen C."/>
        </authorList>
    </citation>
    <scope>NUCLEOTIDE SEQUENCE</scope>
    <source>
        <strain evidence="1">IBT 30069</strain>
    </source>
</reference>
<comment type="caution">
    <text evidence="1">The sequence shown here is derived from an EMBL/GenBank/DDBJ whole genome shotgun (WGS) entry which is preliminary data.</text>
</comment>
<proteinExistence type="predicted"/>
<name>A0A9W9F3E3_9EURO</name>